<keyword evidence="2" id="KW-1185">Reference proteome</keyword>
<dbReference type="CDD" id="cd06223">
    <property type="entry name" value="PRTases_typeI"/>
    <property type="match status" value="1"/>
</dbReference>
<keyword evidence="1" id="KW-0808">Transferase</keyword>
<dbReference type="KEGG" id="nhu:H0264_33970"/>
<proteinExistence type="predicted"/>
<organism evidence="1 2">
    <name type="scientific">Nocardia huaxiensis</name>
    <dbReference type="NCBI Taxonomy" id="2755382"/>
    <lineage>
        <taxon>Bacteria</taxon>
        <taxon>Bacillati</taxon>
        <taxon>Actinomycetota</taxon>
        <taxon>Actinomycetes</taxon>
        <taxon>Mycobacteriales</taxon>
        <taxon>Nocardiaceae</taxon>
        <taxon>Nocardia</taxon>
    </lineage>
</organism>
<dbReference type="InterPro" id="IPR000836">
    <property type="entry name" value="PRTase_dom"/>
</dbReference>
<name>A0A7D6Z998_9NOCA</name>
<evidence type="ECO:0000313" key="2">
    <source>
        <dbReference type="Proteomes" id="UP000515512"/>
    </source>
</evidence>
<dbReference type="SUPFAM" id="SSF53271">
    <property type="entry name" value="PRTase-like"/>
    <property type="match status" value="1"/>
</dbReference>
<gene>
    <name evidence="1" type="ORF">H0264_33970</name>
</gene>
<dbReference type="InterPro" id="IPR029057">
    <property type="entry name" value="PRTase-like"/>
</dbReference>
<dbReference type="AlphaFoldDB" id="A0A7D6Z998"/>
<reference evidence="1 2" key="1">
    <citation type="submission" date="2020-07" db="EMBL/GenBank/DDBJ databases">
        <authorList>
            <person name="Zhuang K."/>
            <person name="Ran Y."/>
        </authorList>
    </citation>
    <scope>NUCLEOTIDE SEQUENCE [LARGE SCALE GENOMIC DNA]</scope>
    <source>
        <strain evidence="1 2">WCH-YHL-001</strain>
    </source>
</reference>
<dbReference type="RefSeq" id="WP_181581327.1">
    <property type="nucleotide sequence ID" value="NZ_CP059399.1"/>
</dbReference>
<dbReference type="Proteomes" id="UP000515512">
    <property type="component" value="Chromosome"/>
</dbReference>
<accession>A0A7D6Z998</accession>
<evidence type="ECO:0000313" key="1">
    <source>
        <dbReference type="EMBL" id="QLY30128.1"/>
    </source>
</evidence>
<dbReference type="GO" id="GO:0016757">
    <property type="term" value="F:glycosyltransferase activity"/>
    <property type="evidence" value="ECO:0007669"/>
    <property type="project" value="UniProtKB-KW"/>
</dbReference>
<dbReference type="EMBL" id="CP059399">
    <property type="protein sequence ID" value="QLY30128.1"/>
    <property type="molecule type" value="Genomic_DNA"/>
</dbReference>
<sequence>MIPADLQLIRAVVRERVGGFFCNTYVPGTAGVCVVCRGPAAEQDLCNICQGHRATFGNQLADRTILLTYALGNYPDGPHQSAHVVRAYKGYKGTHPVRQCQQDLELMVSVAVGLHGGCLDNTPTGSWDSLTFVPSLERPGRSHPVTSLANAALAGDPIAVMAGRTPQGSLEKFLLEPGPGANVKRRMVPDRYRVPDMWRSAVAGKNVLIVDDTWTTGASAQGAAVAVKQAGASSATVLCVDRWLRCDWSDHQALINSLSGSYDALRCPMHGRMCLPGTGFTVITD</sequence>
<protein>
    <submittedName>
        <fullName evidence="1">Phosphoribosyltransferase</fullName>
    </submittedName>
</protein>
<dbReference type="Gene3D" id="3.40.50.2020">
    <property type="match status" value="1"/>
</dbReference>
<keyword evidence="1" id="KW-0328">Glycosyltransferase</keyword>